<dbReference type="InterPro" id="IPR000847">
    <property type="entry name" value="LysR_HTH_N"/>
</dbReference>
<comment type="similarity">
    <text evidence="1">Belongs to the LysR transcriptional regulatory family.</text>
</comment>
<evidence type="ECO:0000256" key="1">
    <source>
        <dbReference type="ARBA" id="ARBA00009437"/>
    </source>
</evidence>
<name>A0A2R4MEL8_9HYPH</name>
<protein>
    <submittedName>
        <fullName evidence="6">HTH-type transcriptional activator CmpR</fullName>
    </submittedName>
</protein>
<dbReference type="InterPro" id="IPR036390">
    <property type="entry name" value="WH_DNA-bd_sf"/>
</dbReference>
<dbReference type="InterPro" id="IPR036388">
    <property type="entry name" value="WH-like_DNA-bd_sf"/>
</dbReference>
<dbReference type="GO" id="GO:0003700">
    <property type="term" value="F:DNA-binding transcription factor activity"/>
    <property type="evidence" value="ECO:0007669"/>
    <property type="project" value="InterPro"/>
</dbReference>
<dbReference type="InterPro" id="IPR005119">
    <property type="entry name" value="LysR_subst-bd"/>
</dbReference>
<dbReference type="FunFam" id="1.10.10.10:FF:000001">
    <property type="entry name" value="LysR family transcriptional regulator"/>
    <property type="match status" value="1"/>
</dbReference>
<accession>A0A2R4MEL8</accession>
<organism evidence="6 7">
    <name type="scientific">Maritalea myrionectae</name>
    <dbReference type="NCBI Taxonomy" id="454601"/>
    <lineage>
        <taxon>Bacteria</taxon>
        <taxon>Pseudomonadati</taxon>
        <taxon>Pseudomonadota</taxon>
        <taxon>Alphaproteobacteria</taxon>
        <taxon>Hyphomicrobiales</taxon>
        <taxon>Devosiaceae</taxon>
        <taxon>Maritalea</taxon>
    </lineage>
</organism>
<evidence type="ECO:0000313" key="6">
    <source>
        <dbReference type="EMBL" id="AVX04450.1"/>
    </source>
</evidence>
<keyword evidence="2" id="KW-0805">Transcription regulation</keyword>
<dbReference type="PROSITE" id="PS50931">
    <property type="entry name" value="HTH_LYSR"/>
    <property type="match status" value="1"/>
</dbReference>
<gene>
    <name evidence="6" type="ORF">MXMO3_01926</name>
</gene>
<evidence type="ECO:0000256" key="4">
    <source>
        <dbReference type="ARBA" id="ARBA00023163"/>
    </source>
</evidence>
<proteinExistence type="inferred from homology"/>
<evidence type="ECO:0000313" key="7">
    <source>
        <dbReference type="Proteomes" id="UP000258927"/>
    </source>
</evidence>
<dbReference type="PRINTS" id="PR00039">
    <property type="entry name" value="HTHLYSR"/>
</dbReference>
<dbReference type="SUPFAM" id="SSF46785">
    <property type="entry name" value="Winged helix' DNA-binding domain"/>
    <property type="match status" value="1"/>
</dbReference>
<dbReference type="GO" id="GO:0006351">
    <property type="term" value="P:DNA-templated transcription"/>
    <property type="evidence" value="ECO:0007669"/>
    <property type="project" value="TreeGrafter"/>
</dbReference>
<evidence type="ECO:0000256" key="3">
    <source>
        <dbReference type="ARBA" id="ARBA00023125"/>
    </source>
</evidence>
<dbReference type="SUPFAM" id="SSF53850">
    <property type="entry name" value="Periplasmic binding protein-like II"/>
    <property type="match status" value="1"/>
</dbReference>
<keyword evidence="4" id="KW-0804">Transcription</keyword>
<dbReference type="STRING" id="1122213.GCA_000423365_02226"/>
<dbReference type="KEGG" id="mmyr:MXMO3_01926"/>
<dbReference type="AlphaFoldDB" id="A0A2R4MEL8"/>
<evidence type="ECO:0000256" key="2">
    <source>
        <dbReference type="ARBA" id="ARBA00023015"/>
    </source>
</evidence>
<keyword evidence="3" id="KW-0238">DNA-binding</keyword>
<evidence type="ECO:0000259" key="5">
    <source>
        <dbReference type="PROSITE" id="PS50931"/>
    </source>
</evidence>
<sequence>MSRIHSGPIAVRALEIFDVAARLGSFTAAGAELGITQSAVSRQIADLEARLDVQLFARSGPNLSLTPKGRELAAGVGQGFQQIATSLAKIRTPTEHIVTLSMLPSVAAKWFSPRLGDFVRHHGDIDLRISVGRHLVDFRAEHIDAAIRYGRGDWPFLNATLLAKEEVFPVCTPEYATRNSLCVPKDLAGATLLHTDILDDWSAWFRAAHISVEVPSRLPRMEDDNAVLQAALSGQGVALGRSVLVADDLAAGRLVAPYEMRIPASYDYWFVYPAEKVPTPALQEVKRWVVNSFDKLAGN</sequence>
<dbReference type="Pfam" id="PF00126">
    <property type="entry name" value="HTH_1"/>
    <property type="match status" value="1"/>
</dbReference>
<dbReference type="EMBL" id="CP021330">
    <property type="protein sequence ID" value="AVX04450.1"/>
    <property type="molecule type" value="Genomic_DNA"/>
</dbReference>
<dbReference type="InterPro" id="IPR058163">
    <property type="entry name" value="LysR-type_TF_proteobact-type"/>
</dbReference>
<feature type="domain" description="HTH lysR-type" evidence="5">
    <location>
        <begin position="9"/>
        <end position="66"/>
    </location>
</feature>
<dbReference type="CDD" id="cd08432">
    <property type="entry name" value="PBP2_GcdR_TrpI_HvrB_AmpR_like"/>
    <property type="match status" value="1"/>
</dbReference>
<dbReference type="Proteomes" id="UP000258927">
    <property type="component" value="Chromosome"/>
</dbReference>
<dbReference type="GO" id="GO:0043565">
    <property type="term" value="F:sequence-specific DNA binding"/>
    <property type="evidence" value="ECO:0007669"/>
    <property type="project" value="TreeGrafter"/>
</dbReference>
<dbReference type="Gene3D" id="3.40.190.10">
    <property type="entry name" value="Periplasmic binding protein-like II"/>
    <property type="match status" value="2"/>
</dbReference>
<dbReference type="Pfam" id="PF03466">
    <property type="entry name" value="LysR_substrate"/>
    <property type="match status" value="1"/>
</dbReference>
<dbReference type="PANTHER" id="PTHR30537">
    <property type="entry name" value="HTH-TYPE TRANSCRIPTIONAL REGULATOR"/>
    <property type="match status" value="1"/>
</dbReference>
<dbReference type="RefSeq" id="WP_117395725.1">
    <property type="nucleotide sequence ID" value="NZ_CP021330.1"/>
</dbReference>
<dbReference type="Gene3D" id="1.10.10.10">
    <property type="entry name" value="Winged helix-like DNA-binding domain superfamily/Winged helix DNA-binding domain"/>
    <property type="match status" value="1"/>
</dbReference>
<reference evidence="6 7" key="1">
    <citation type="submission" date="2017-05" db="EMBL/GenBank/DDBJ databases">
        <title>Genome Analysis of Maritalea myrionectae HL2708#5.</title>
        <authorList>
            <consortium name="Cotde Inc.-PKNU"/>
            <person name="Jang D."/>
            <person name="Oh H.-M."/>
        </authorList>
    </citation>
    <scope>NUCLEOTIDE SEQUENCE [LARGE SCALE GENOMIC DNA]</scope>
    <source>
        <strain evidence="6 7">HL2708#5</strain>
    </source>
</reference>
<dbReference type="PANTHER" id="PTHR30537:SF74">
    <property type="entry name" value="HTH-TYPE TRANSCRIPTIONAL REGULATOR TRPI"/>
    <property type="match status" value="1"/>
</dbReference>
<keyword evidence="7" id="KW-1185">Reference proteome</keyword>